<dbReference type="InterPro" id="IPR018289">
    <property type="entry name" value="MULE_transposase_dom"/>
</dbReference>
<evidence type="ECO:0000313" key="3">
    <source>
        <dbReference type="EMBL" id="KAJ0226345.1"/>
    </source>
</evidence>
<evidence type="ECO:0000313" key="4">
    <source>
        <dbReference type="Proteomes" id="UP000235145"/>
    </source>
</evidence>
<reference evidence="3 4" key="1">
    <citation type="journal article" date="2017" name="Nat. Commun.">
        <title>Genome assembly with in vitro proximity ligation data and whole-genome triplication in lettuce.</title>
        <authorList>
            <person name="Reyes-Chin-Wo S."/>
            <person name="Wang Z."/>
            <person name="Yang X."/>
            <person name="Kozik A."/>
            <person name="Arikit S."/>
            <person name="Song C."/>
            <person name="Xia L."/>
            <person name="Froenicke L."/>
            <person name="Lavelle D.O."/>
            <person name="Truco M.J."/>
            <person name="Xia R."/>
            <person name="Zhu S."/>
            <person name="Xu C."/>
            <person name="Xu H."/>
            <person name="Xu X."/>
            <person name="Cox K."/>
            <person name="Korf I."/>
            <person name="Meyers B.C."/>
            <person name="Michelmore R.W."/>
        </authorList>
    </citation>
    <scope>NUCLEOTIDE SEQUENCE [LARGE SCALE GENOMIC DNA]</scope>
    <source>
        <strain evidence="4">cv. Salinas</strain>
        <tissue evidence="3">Seedlings</tissue>
    </source>
</reference>
<sequence length="629" mass="72786">MSRTCGKRLDTRMFPSYDEALAFYREYACNSGFEIRKATTKQSKKGDGYSRRRLTYHQKQLVNDVSDINIGPVRAFKILKQTQGRFVNVGVTEVECKNLKRDMITYIGESDADMVIEKLTKKKEYLHDFNFEYCVDSEENLCGLFWADEEAKRNYSVFGDVGFDATYRTNKYFMIFMPFTGIDNHKKCVTFAVGLLASESIESYKWLLMAFKITFGWEPTMLMTDQDPTIKQAIPAVFSPSCRHRLCMWHISQKFTDKLGSHMSKTGVLKCLNILIWNERISANEFDIEWQSIMDEYDLIDCHLSGLMRTTSRSEGENYFYGLMPNADLHLIEFVGHFETEMEAQRFVQLKNNHDSRYMNPEIITKLLIEEEASQTFTRTVFFEVQIEIMASMLTCYSIKVVEYDGITKFSIKDTDKDVKHFGDFEVSFMKSDYTVSCSCLRFKLTGCLCRHCFYVLRISVVEHFPKKYVSRRWTKDVVPRSASGYNTCQFPTNDANEDFKAMIRDIDFSVDYCVDRLVSNMEKLKLYRQKVKELTKDVEEGTRNARPMTNIAFIGSVLGVEKRDKVTVKIPEGIRNKGSAPIKNSMIGQKETAIVNAKKGSRKCGRCRKYVDHNARTCQQKANASTSK</sequence>
<name>A0A9R1XT11_LACSA</name>
<feature type="domain" description="SWIM-type" evidence="2">
    <location>
        <begin position="425"/>
        <end position="461"/>
    </location>
</feature>
<keyword evidence="1" id="KW-0863">Zinc-finger</keyword>
<dbReference type="PANTHER" id="PTHR47718:SF17">
    <property type="entry name" value="PROTEIN FAR1-RELATED SEQUENCE 5-LIKE"/>
    <property type="match status" value="1"/>
</dbReference>
<dbReference type="Pfam" id="PF10551">
    <property type="entry name" value="MULE"/>
    <property type="match status" value="1"/>
</dbReference>
<dbReference type="GO" id="GO:0008270">
    <property type="term" value="F:zinc ion binding"/>
    <property type="evidence" value="ECO:0007669"/>
    <property type="project" value="UniProtKB-KW"/>
</dbReference>
<keyword evidence="1" id="KW-0479">Metal-binding</keyword>
<evidence type="ECO:0000259" key="2">
    <source>
        <dbReference type="PROSITE" id="PS50966"/>
    </source>
</evidence>
<keyword evidence="1" id="KW-0862">Zinc</keyword>
<organism evidence="3 4">
    <name type="scientific">Lactuca sativa</name>
    <name type="common">Garden lettuce</name>
    <dbReference type="NCBI Taxonomy" id="4236"/>
    <lineage>
        <taxon>Eukaryota</taxon>
        <taxon>Viridiplantae</taxon>
        <taxon>Streptophyta</taxon>
        <taxon>Embryophyta</taxon>
        <taxon>Tracheophyta</taxon>
        <taxon>Spermatophyta</taxon>
        <taxon>Magnoliopsida</taxon>
        <taxon>eudicotyledons</taxon>
        <taxon>Gunneridae</taxon>
        <taxon>Pentapetalae</taxon>
        <taxon>asterids</taxon>
        <taxon>campanulids</taxon>
        <taxon>Asterales</taxon>
        <taxon>Asteraceae</taxon>
        <taxon>Cichorioideae</taxon>
        <taxon>Cichorieae</taxon>
        <taxon>Lactucinae</taxon>
        <taxon>Lactuca</taxon>
    </lineage>
</organism>
<accession>A0A9R1XT11</accession>
<dbReference type="Proteomes" id="UP000235145">
    <property type="component" value="Unassembled WGS sequence"/>
</dbReference>
<proteinExistence type="predicted"/>
<dbReference type="EMBL" id="NBSK02000001">
    <property type="protein sequence ID" value="KAJ0226345.1"/>
    <property type="molecule type" value="Genomic_DNA"/>
</dbReference>
<comment type="caution">
    <text evidence="3">The sequence shown here is derived from an EMBL/GenBank/DDBJ whole genome shotgun (WGS) entry which is preliminary data.</text>
</comment>
<protein>
    <recommendedName>
        <fullName evidence="2">SWIM-type domain-containing protein</fullName>
    </recommendedName>
</protein>
<dbReference type="PROSITE" id="PS50966">
    <property type="entry name" value="ZF_SWIM"/>
    <property type="match status" value="1"/>
</dbReference>
<dbReference type="PANTHER" id="PTHR47718">
    <property type="entry name" value="OS01G0519700 PROTEIN"/>
    <property type="match status" value="1"/>
</dbReference>
<dbReference type="InterPro" id="IPR007527">
    <property type="entry name" value="Znf_SWIM"/>
</dbReference>
<evidence type="ECO:0000256" key="1">
    <source>
        <dbReference type="PROSITE-ProRule" id="PRU00325"/>
    </source>
</evidence>
<gene>
    <name evidence="3" type="ORF">LSAT_V11C100013060</name>
</gene>
<keyword evidence="4" id="KW-1185">Reference proteome</keyword>
<dbReference type="AlphaFoldDB" id="A0A9R1XT11"/>